<dbReference type="PANTHER" id="PTHR23092:SF15">
    <property type="entry name" value="INACTIVE NON-CANONICAL POLY(A) RNA POLYMERASE PROTEIN TRF4-2-RELATED"/>
    <property type="match status" value="1"/>
</dbReference>
<dbReference type="EMBL" id="ML977497">
    <property type="protein sequence ID" value="KAF2134874.1"/>
    <property type="molecule type" value="Genomic_DNA"/>
</dbReference>
<evidence type="ECO:0000313" key="3">
    <source>
        <dbReference type="EMBL" id="KAF2134874.1"/>
    </source>
</evidence>
<dbReference type="AlphaFoldDB" id="A0A6A6AVA0"/>
<reference evidence="3" key="1">
    <citation type="journal article" date="2020" name="Stud. Mycol.">
        <title>101 Dothideomycetes genomes: a test case for predicting lifestyles and emergence of pathogens.</title>
        <authorList>
            <person name="Haridas S."/>
            <person name="Albert R."/>
            <person name="Binder M."/>
            <person name="Bloem J."/>
            <person name="Labutti K."/>
            <person name="Salamov A."/>
            <person name="Andreopoulos B."/>
            <person name="Baker S."/>
            <person name="Barry K."/>
            <person name="Bills G."/>
            <person name="Bluhm B."/>
            <person name="Cannon C."/>
            <person name="Castanera R."/>
            <person name="Culley D."/>
            <person name="Daum C."/>
            <person name="Ezra D."/>
            <person name="Gonzalez J."/>
            <person name="Henrissat B."/>
            <person name="Kuo A."/>
            <person name="Liang C."/>
            <person name="Lipzen A."/>
            <person name="Lutzoni F."/>
            <person name="Magnuson J."/>
            <person name="Mondo S."/>
            <person name="Nolan M."/>
            <person name="Ohm R."/>
            <person name="Pangilinan J."/>
            <person name="Park H.-J."/>
            <person name="Ramirez L."/>
            <person name="Alfaro M."/>
            <person name="Sun H."/>
            <person name="Tritt A."/>
            <person name="Yoshinaga Y."/>
            <person name="Zwiers L.-H."/>
            <person name="Turgeon B."/>
            <person name="Goodwin S."/>
            <person name="Spatafora J."/>
            <person name="Crous P."/>
            <person name="Grigoriev I."/>
        </authorList>
    </citation>
    <scope>NUCLEOTIDE SEQUENCE</scope>
    <source>
        <strain evidence="3">CBS 119687</strain>
    </source>
</reference>
<feature type="compositionally biased region" description="Acidic residues" evidence="1">
    <location>
        <begin position="571"/>
        <end position="583"/>
    </location>
</feature>
<dbReference type="GO" id="GO:0031499">
    <property type="term" value="C:TRAMP complex"/>
    <property type="evidence" value="ECO:0007669"/>
    <property type="project" value="TreeGrafter"/>
</dbReference>
<evidence type="ECO:0000259" key="2">
    <source>
        <dbReference type="Pfam" id="PF22600"/>
    </source>
</evidence>
<dbReference type="GO" id="GO:0031123">
    <property type="term" value="P:RNA 3'-end processing"/>
    <property type="evidence" value="ECO:0007669"/>
    <property type="project" value="TreeGrafter"/>
</dbReference>
<gene>
    <name evidence="3" type="ORF">P153DRAFT_329689</name>
</gene>
<dbReference type="GO" id="GO:0046872">
    <property type="term" value="F:metal ion binding"/>
    <property type="evidence" value="ECO:0007669"/>
    <property type="project" value="UniProtKB-KW"/>
</dbReference>
<protein>
    <recommendedName>
        <fullName evidence="2">Poly(A) RNA polymerase mitochondrial-like central palm domain-containing protein</fullName>
    </recommendedName>
</protein>
<dbReference type="InterPro" id="IPR054708">
    <property type="entry name" value="MTPAP-like_central"/>
</dbReference>
<dbReference type="GeneID" id="54405834"/>
<accession>A0A6A6AVA0</accession>
<sequence length="598" mass="67291">MQPLRNRLICRAHNRFSPSIALWQHFVAPSRPLLLQQRLSSSTTEATQDNGTQDVGGIGSQEAIKINKSGAESGGEGQQEGRIDKQPQLKIKKKKTQKGKWFPTPVEASIAKNIQKSIDKGPAEHREMLATARAAFNQAEDYEGVVVKPIFHPKPVWEKALPWCVSEEEMQLDGIERLAIEIPKFHEYVTPSKMQKVARKHVIKRVEKHVQYILPKHTLEVFGSERTGLALATSDIDLRLISPGQDRTAEAANFPPVPTVRTELREDLQKLYRRSLQKHKSYILPSIRWARYPLISLQDLRSGLDVQIVLSNDTSASRKIMQEYMNEYPYLAQLHTLIKTMFDLRGLSDVFRGGFGSYSLFMMIVASLKHSPHPRNDAAGGFMNFLKFYSDFDTTKKGISIDPVMLFDKVADAPLTGTTKAKLQEGLNKPLPNYMLSLRDPADETNDLGRKGIAIKHVQATIKSLSRQLLHDIGHNNRFSILAPHVGPCFRLNEGRHAKLETFGTFLWEKIKIRLDETAKVVREAEKTTRMANQIKRKADQAKREDGIEQPQAELEERAAAKSASVQQEAVAEEVDLTEEPEPIVDTSAEGAKESSSV</sequence>
<dbReference type="GO" id="GO:0043634">
    <property type="term" value="P:polyadenylation-dependent ncRNA catabolic process"/>
    <property type="evidence" value="ECO:0007669"/>
    <property type="project" value="TreeGrafter"/>
</dbReference>
<dbReference type="GO" id="GO:0003729">
    <property type="term" value="F:mRNA binding"/>
    <property type="evidence" value="ECO:0007669"/>
    <property type="project" value="TreeGrafter"/>
</dbReference>
<name>A0A6A6AVA0_9PLEO</name>
<organism evidence="3 4">
    <name type="scientific">Dothidotthia symphoricarpi CBS 119687</name>
    <dbReference type="NCBI Taxonomy" id="1392245"/>
    <lineage>
        <taxon>Eukaryota</taxon>
        <taxon>Fungi</taxon>
        <taxon>Dikarya</taxon>
        <taxon>Ascomycota</taxon>
        <taxon>Pezizomycotina</taxon>
        <taxon>Dothideomycetes</taxon>
        <taxon>Pleosporomycetidae</taxon>
        <taxon>Pleosporales</taxon>
        <taxon>Dothidotthiaceae</taxon>
        <taxon>Dothidotthia</taxon>
    </lineage>
</organism>
<dbReference type="GO" id="GO:0005730">
    <property type="term" value="C:nucleolus"/>
    <property type="evidence" value="ECO:0007669"/>
    <property type="project" value="TreeGrafter"/>
</dbReference>
<feature type="region of interest" description="Disordered" evidence="1">
    <location>
        <begin position="39"/>
        <end position="97"/>
    </location>
</feature>
<dbReference type="OrthoDB" id="273917at2759"/>
<keyword evidence="4" id="KW-1185">Reference proteome</keyword>
<dbReference type="SUPFAM" id="SSF81301">
    <property type="entry name" value="Nucleotidyltransferase"/>
    <property type="match status" value="1"/>
</dbReference>
<evidence type="ECO:0000313" key="4">
    <source>
        <dbReference type="Proteomes" id="UP000799771"/>
    </source>
</evidence>
<dbReference type="InterPro" id="IPR045862">
    <property type="entry name" value="Trf4-like"/>
</dbReference>
<dbReference type="SUPFAM" id="SSF81631">
    <property type="entry name" value="PAP/OAS1 substrate-binding domain"/>
    <property type="match status" value="1"/>
</dbReference>
<dbReference type="Proteomes" id="UP000799771">
    <property type="component" value="Unassembled WGS sequence"/>
</dbReference>
<dbReference type="PANTHER" id="PTHR23092">
    <property type="entry name" value="POLY(A) RNA POLYMERASE"/>
    <property type="match status" value="1"/>
</dbReference>
<proteinExistence type="predicted"/>
<dbReference type="InterPro" id="IPR043519">
    <property type="entry name" value="NT_sf"/>
</dbReference>
<dbReference type="GO" id="GO:0010605">
    <property type="term" value="P:negative regulation of macromolecule metabolic process"/>
    <property type="evidence" value="ECO:0007669"/>
    <property type="project" value="UniProtKB-ARBA"/>
</dbReference>
<feature type="compositionally biased region" description="Polar residues" evidence="1">
    <location>
        <begin position="43"/>
        <end position="53"/>
    </location>
</feature>
<dbReference type="Gene3D" id="1.10.1410.10">
    <property type="match status" value="1"/>
</dbReference>
<dbReference type="Gene3D" id="3.30.460.10">
    <property type="entry name" value="Beta Polymerase, domain 2"/>
    <property type="match status" value="1"/>
</dbReference>
<evidence type="ECO:0000256" key="1">
    <source>
        <dbReference type="SAM" id="MobiDB-lite"/>
    </source>
</evidence>
<feature type="region of interest" description="Disordered" evidence="1">
    <location>
        <begin position="555"/>
        <end position="598"/>
    </location>
</feature>
<dbReference type="Pfam" id="PF22600">
    <property type="entry name" value="MTPAP-like_central"/>
    <property type="match status" value="1"/>
</dbReference>
<dbReference type="RefSeq" id="XP_033529261.1">
    <property type="nucleotide sequence ID" value="XM_033665402.1"/>
</dbReference>
<dbReference type="CDD" id="cd05402">
    <property type="entry name" value="NT_PAP_TUTase"/>
    <property type="match status" value="1"/>
</dbReference>
<dbReference type="GO" id="GO:1990817">
    <property type="term" value="F:poly(A) RNA polymerase activity"/>
    <property type="evidence" value="ECO:0007669"/>
    <property type="project" value="UniProtKB-EC"/>
</dbReference>
<feature type="domain" description="Poly(A) RNA polymerase mitochondrial-like central palm" evidence="2">
    <location>
        <begin position="181"/>
        <end position="314"/>
    </location>
</feature>